<dbReference type="EMBL" id="BGPR01052304">
    <property type="protein sequence ID" value="GBO29157.1"/>
    <property type="molecule type" value="Genomic_DNA"/>
</dbReference>
<gene>
    <name evidence="3" type="ORF">AVEN_155810_1</name>
    <name evidence="4" type="ORF">AVEN_169858_1</name>
    <name evidence="1" type="ORF">AVEN_47744_1</name>
    <name evidence="2" type="ORF">AVEN_85031_1</name>
</gene>
<dbReference type="EMBL" id="BGPR01052300">
    <property type="protein sequence ID" value="GBO29152.1"/>
    <property type="molecule type" value="Genomic_DNA"/>
</dbReference>
<keyword evidence="5" id="KW-1185">Reference proteome</keyword>
<sequence length="117" mass="12693">MASTYQTRATDNSLSSSLKCYSSALSGFLSRQRSQTRAQVVQIIQCRWCNAGGFRNQHEITVNDGFFGKNSLVSACIFGGDSSVSQPALNAIVNGYGKIELPVPRKSLVDSRDLPES</sequence>
<comment type="caution">
    <text evidence="1">The sequence shown here is derived from an EMBL/GenBank/DDBJ whole genome shotgun (WGS) entry which is preliminary data.</text>
</comment>
<dbReference type="AlphaFoldDB" id="A0A4Y2VWP5"/>
<evidence type="ECO:0000313" key="1">
    <source>
        <dbReference type="EMBL" id="GBO29152.1"/>
    </source>
</evidence>
<evidence type="ECO:0000313" key="3">
    <source>
        <dbReference type="EMBL" id="GBO29156.1"/>
    </source>
</evidence>
<evidence type="ECO:0000313" key="4">
    <source>
        <dbReference type="EMBL" id="GBO29157.1"/>
    </source>
</evidence>
<proteinExistence type="predicted"/>
<organism evidence="1 5">
    <name type="scientific">Araneus ventricosus</name>
    <name type="common">Orbweaver spider</name>
    <name type="synonym">Epeira ventricosa</name>
    <dbReference type="NCBI Taxonomy" id="182803"/>
    <lineage>
        <taxon>Eukaryota</taxon>
        <taxon>Metazoa</taxon>
        <taxon>Ecdysozoa</taxon>
        <taxon>Arthropoda</taxon>
        <taxon>Chelicerata</taxon>
        <taxon>Arachnida</taxon>
        <taxon>Araneae</taxon>
        <taxon>Araneomorphae</taxon>
        <taxon>Entelegynae</taxon>
        <taxon>Araneoidea</taxon>
        <taxon>Araneidae</taxon>
        <taxon>Araneus</taxon>
    </lineage>
</organism>
<evidence type="ECO:0000313" key="5">
    <source>
        <dbReference type="Proteomes" id="UP000499080"/>
    </source>
</evidence>
<accession>A0A4Y2VWP5</accession>
<reference evidence="1 5" key="1">
    <citation type="journal article" date="2019" name="Sci. Rep.">
        <title>Orb-weaving spider Araneus ventricosus genome elucidates the spidroin gene catalogue.</title>
        <authorList>
            <person name="Kono N."/>
            <person name="Nakamura H."/>
            <person name="Ohtoshi R."/>
            <person name="Moran D.A.P."/>
            <person name="Shinohara A."/>
            <person name="Yoshida Y."/>
            <person name="Fujiwara M."/>
            <person name="Mori M."/>
            <person name="Tomita M."/>
            <person name="Arakawa K."/>
        </authorList>
    </citation>
    <scope>NUCLEOTIDE SEQUENCE [LARGE SCALE GENOMIC DNA]</scope>
</reference>
<evidence type="ECO:0000313" key="2">
    <source>
        <dbReference type="EMBL" id="GBO29154.1"/>
    </source>
</evidence>
<dbReference type="Proteomes" id="UP000499080">
    <property type="component" value="Unassembled WGS sequence"/>
</dbReference>
<dbReference type="EMBL" id="BGPR01052302">
    <property type="protein sequence ID" value="GBO29154.1"/>
    <property type="molecule type" value="Genomic_DNA"/>
</dbReference>
<protein>
    <submittedName>
        <fullName evidence="1">Uncharacterized protein</fullName>
    </submittedName>
</protein>
<dbReference type="EMBL" id="BGPR01052303">
    <property type="protein sequence ID" value="GBO29156.1"/>
    <property type="molecule type" value="Genomic_DNA"/>
</dbReference>
<name>A0A4Y2VWP5_ARAVE</name>